<evidence type="ECO:0000313" key="2">
    <source>
        <dbReference type="Proteomes" id="UP000464787"/>
    </source>
</evidence>
<dbReference type="AlphaFoldDB" id="A0A857JAE3"/>
<sequence>MAVWLKCANVELAFAHDIVPREAMRSLERLDELDDIASETLAGLRAEAEAEAEGIRAAARADAQAIAAKAQLDAASVTRLGYAQGRRDALRHWHAEAVQQRQQAAERFGGQRKRLADMVVQATASLLQGPAMASYMEQALQALDTLAEKDLTLSVTVHPDEEPLAREAIEKLRPRWRDNTVVKLIVSDAVAPGSCICESPQGYADGSLSQQLATLRQAAMGALEDLEPLPHPVEQAAPPVPQSPPSLSFARGLQDPLDPGAPGAPDALGALGDPADAMRMAALAARRFGRMQDGEQLDELDDLDDMDEFDDLDDLDALGDEADFEKLFGREGAASLMPRNRSGKPW</sequence>
<evidence type="ECO:0000313" key="1">
    <source>
        <dbReference type="EMBL" id="QHJ00010.1"/>
    </source>
</evidence>
<proteinExistence type="predicted"/>
<organism evidence="1 2">
    <name type="scientific">Xylophilus rhododendri</name>
    <dbReference type="NCBI Taxonomy" id="2697032"/>
    <lineage>
        <taxon>Bacteria</taxon>
        <taxon>Pseudomonadati</taxon>
        <taxon>Pseudomonadota</taxon>
        <taxon>Betaproteobacteria</taxon>
        <taxon>Burkholderiales</taxon>
        <taxon>Xylophilus</taxon>
    </lineage>
</organism>
<dbReference type="EMBL" id="CP047650">
    <property type="protein sequence ID" value="QHJ00010.1"/>
    <property type="molecule type" value="Genomic_DNA"/>
</dbReference>
<reference evidence="1 2" key="1">
    <citation type="submission" date="2020-01" db="EMBL/GenBank/DDBJ databases">
        <title>Genome sequencing of strain KACC 21265.</title>
        <authorList>
            <person name="Heo J."/>
            <person name="Kim S.-J."/>
            <person name="Kim J.-S."/>
            <person name="Hong S.-B."/>
            <person name="Kwon S.-W."/>
        </authorList>
    </citation>
    <scope>NUCLEOTIDE SEQUENCE [LARGE SCALE GENOMIC DNA]</scope>
    <source>
        <strain evidence="1 2">KACC 21265</strain>
    </source>
</reference>
<dbReference type="Proteomes" id="UP000464787">
    <property type="component" value="Chromosome"/>
</dbReference>
<name>A0A857JAE3_9BURK</name>
<dbReference type="RefSeq" id="WP_160553820.1">
    <property type="nucleotide sequence ID" value="NZ_CP047650.1"/>
</dbReference>
<protein>
    <submittedName>
        <fullName evidence="1">Uncharacterized protein</fullName>
    </submittedName>
</protein>
<gene>
    <name evidence="1" type="ORF">GT347_19700</name>
</gene>
<keyword evidence="2" id="KW-1185">Reference proteome</keyword>
<dbReference type="KEGG" id="xyk:GT347_19700"/>
<accession>A0A857JAE3</accession>